<evidence type="ECO:0000256" key="5">
    <source>
        <dbReference type="RuleBase" id="RU361140"/>
    </source>
</evidence>
<evidence type="ECO:0000313" key="7">
    <source>
        <dbReference type="EMBL" id="GAA4053015.1"/>
    </source>
</evidence>
<evidence type="ECO:0000259" key="6">
    <source>
        <dbReference type="Pfam" id="PF13354"/>
    </source>
</evidence>
<organism evidence="7 8">
    <name type="scientific">Streptomyces shaanxiensis</name>
    <dbReference type="NCBI Taxonomy" id="653357"/>
    <lineage>
        <taxon>Bacteria</taxon>
        <taxon>Bacillati</taxon>
        <taxon>Actinomycetota</taxon>
        <taxon>Actinomycetes</taxon>
        <taxon>Kitasatosporales</taxon>
        <taxon>Streptomycetaceae</taxon>
        <taxon>Streptomyces</taxon>
    </lineage>
</organism>
<dbReference type="EMBL" id="BAAAZY010000008">
    <property type="protein sequence ID" value="GAA4053015.1"/>
    <property type="molecule type" value="Genomic_DNA"/>
</dbReference>
<dbReference type="Gene3D" id="3.40.710.10">
    <property type="entry name" value="DD-peptidase/beta-lactamase superfamily"/>
    <property type="match status" value="1"/>
</dbReference>
<dbReference type="InterPro" id="IPR012338">
    <property type="entry name" value="Beta-lactam/transpept-like"/>
</dbReference>
<feature type="domain" description="Beta-lactamase class A catalytic" evidence="6">
    <location>
        <begin position="2"/>
        <end position="214"/>
    </location>
</feature>
<dbReference type="EC" id="3.5.2.6" evidence="2 5"/>
<dbReference type="InterPro" id="IPR023650">
    <property type="entry name" value="Beta-lactam_class-A_AS"/>
</dbReference>
<dbReference type="SUPFAM" id="SSF56601">
    <property type="entry name" value="beta-lactamase/transpeptidase-like"/>
    <property type="match status" value="1"/>
</dbReference>
<sequence>MYALHTGTGTTVAHRADERFAFCSTFKALAVAAVLDGNPLSHLDTRVTYGWNDINSISPVTRKNVDRGMTIRQLCDAAVRHSDGTAANLLLRDLGGPRRLTAYLRELGDTVSRLDHYEPELHRARPGDPNDTTTPRAIAADYRGIVLGDALATDRRALLTDLLVRNTTGGNRIRAGLPKGWRVADKTGTGTYGRANDTAVVWPPRSAPLVLAFMSERSEREAPPSEAVIAEATEHVAAALT</sequence>
<dbReference type="PRINTS" id="PR00118">
    <property type="entry name" value="BLACTAMASEA"/>
</dbReference>
<protein>
    <recommendedName>
        <fullName evidence="2 5">Beta-lactamase</fullName>
        <ecNumber evidence="2 5">3.5.2.6</ecNumber>
    </recommendedName>
</protein>
<keyword evidence="4 5" id="KW-0046">Antibiotic resistance</keyword>
<name>A0ABP7UU84_9ACTN</name>
<dbReference type="NCBIfam" id="NF033103">
    <property type="entry name" value="bla_class_A"/>
    <property type="match status" value="1"/>
</dbReference>
<comment type="similarity">
    <text evidence="1 5">Belongs to the class-A beta-lactamase family.</text>
</comment>
<evidence type="ECO:0000256" key="2">
    <source>
        <dbReference type="ARBA" id="ARBA00012865"/>
    </source>
</evidence>
<dbReference type="Pfam" id="PF13354">
    <property type="entry name" value="Beta-lactamase2"/>
    <property type="match status" value="1"/>
</dbReference>
<dbReference type="PANTHER" id="PTHR35333">
    <property type="entry name" value="BETA-LACTAMASE"/>
    <property type="match status" value="1"/>
</dbReference>
<dbReference type="PANTHER" id="PTHR35333:SF3">
    <property type="entry name" value="BETA-LACTAMASE-TYPE TRANSPEPTIDASE FOLD CONTAINING PROTEIN"/>
    <property type="match status" value="1"/>
</dbReference>
<accession>A0ABP7UU84</accession>
<evidence type="ECO:0000256" key="1">
    <source>
        <dbReference type="ARBA" id="ARBA00009009"/>
    </source>
</evidence>
<keyword evidence="3 5" id="KW-0378">Hydrolase</keyword>
<evidence type="ECO:0000256" key="4">
    <source>
        <dbReference type="ARBA" id="ARBA00023251"/>
    </source>
</evidence>
<dbReference type="Proteomes" id="UP001499984">
    <property type="component" value="Unassembled WGS sequence"/>
</dbReference>
<proteinExistence type="inferred from homology"/>
<evidence type="ECO:0000313" key="8">
    <source>
        <dbReference type="Proteomes" id="UP001499984"/>
    </source>
</evidence>
<dbReference type="InterPro" id="IPR000871">
    <property type="entry name" value="Beta-lactam_class-A"/>
</dbReference>
<comment type="catalytic activity">
    <reaction evidence="5">
        <text>a beta-lactam + H2O = a substituted beta-amino acid</text>
        <dbReference type="Rhea" id="RHEA:20401"/>
        <dbReference type="ChEBI" id="CHEBI:15377"/>
        <dbReference type="ChEBI" id="CHEBI:35627"/>
        <dbReference type="ChEBI" id="CHEBI:140347"/>
        <dbReference type="EC" id="3.5.2.6"/>
    </reaction>
</comment>
<gene>
    <name evidence="7" type="primary">blaC</name>
    <name evidence="7" type="ORF">GCM10022233_25120</name>
</gene>
<reference evidence="8" key="1">
    <citation type="journal article" date="2019" name="Int. J. Syst. Evol. Microbiol.">
        <title>The Global Catalogue of Microorganisms (GCM) 10K type strain sequencing project: providing services to taxonomists for standard genome sequencing and annotation.</title>
        <authorList>
            <consortium name="The Broad Institute Genomics Platform"/>
            <consortium name="The Broad Institute Genome Sequencing Center for Infectious Disease"/>
            <person name="Wu L."/>
            <person name="Ma J."/>
        </authorList>
    </citation>
    <scope>NUCLEOTIDE SEQUENCE [LARGE SCALE GENOMIC DNA]</scope>
    <source>
        <strain evidence="8">JCM 16925</strain>
    </source>
</reference>
<dbReference type="PROSITE" id="PS00146">
    <property type="entry name" value="BETA_LACTAMASE_A"/>
    <property type="match status" value="1"/>
</dbReference>
<dbReference type="InterPro" id="IPR045155">
    <property type="entry name" value="Beta-lactam_cat"/>
</dbReference>
<keyword evidence="8" id="KW-1185">Reference proteome</keyword>
<comment type="caution">
    <text evidence="7">The sequence shown here is derived from an EMBL/GenBank/DDBJ whole genome shotgun (WGS) entry which is preliminary data.</text>
</comment>
<evidence type="ECO:0000256" key="3">
    <source>
        <dbReference type="ARBA" id="ARBA00022801"/>
    </source>
</evidence>